<evidence type="ECO:0000256" key="4">
    <source>
        <dbReference type="ARBA" id="ARBA00022989"/>
    </source>
</evidence>
<feature type="transmembrane region" description="Helical" evidence="6">
    <location>
        <begin position="115"/>
        <end position="138"/>
    </location>
</feature>
<dbReference type="InterPro" id="IPR001123">
    <property type="entry name" value="LeuE-type"/>
</dbReference>
<keyword evidence="4 6" id="KW-1133">Transmembrane helix</keyword>
<dbReference type="Pfam" id="PF01810">
    <property type="entry name" value="LysE"/>
    <property type="match status" value="1"/>
</dbReference>
<feature type="transmembrane region" description="Helical" evidence="6">
    <location>
        <begin position="150"/>
        <end position="179"/>
    </location>
</feature>
<dbReference type="PANTHER" id="PTHR30086">
    <property type="entry name" value="ARGININE EXPORTER PROTEIN ARGO"/>
    <property type="match status" value="1"/>
</dbReference>
<comment type="caution">
    <text evidence="7">The sequence shown here is derived from an EMBL/GenBank/DDBJ whole genome shotgun (WGS) entry which is preliminary data.</text>
</comment>
<sequence>MNALGITDFSLFCLAVFLLNLTPGPDTAYIIGRSVAQGRAAGVVSALGISFGCCFHTLASAFGLSALLAASATAFLAIKLAGGLYLVYLGIRLVWQKETAGNTSVPRPAPLSLPAIFWQATLTNVTNPKVILFFLSFFPQFVARDAPRQALAFLVLGMAFITLSTLWNSFTALVAGTLAARAGRRPQFKRWAERIVGSAFVALGIRLALSKS</sequence>
<gene>
    <name evidence="7" type="ORF">ACIPEN_16095</name>
</gene>
<evidence type="ECO:0000256" key="3">
    <source>
        <dbReference type="ARBA" id="ARBA00022692"/>
    </source>
</evidence>
<feature type="transmembrane region" description="Helical" evidence="6">
    <location>
        <begin position="44"/>
        <end position="69"/>
    </location>
</feature>
<comment type="subcellular location">
    <subcellularLocation>
        <location evidence="1">Cell membrane</location>
        <topology evidence="1">Multi-pass membrane protein</topology>
    </subcellularLocation>
</comment>
<evidence type="ECO:0000256" key="5">
    <source>
        <dbReference type="ARBA" id="ARBA00023136"/>
    </source>
</evidence>
<evidence type="ECO:0000256" key="2">
    <source>
        <dbReference type="ARBA" id="ARBA00022475"/>
    </source>
</evidence>
<dbReference type="PANTHER" id="PTHR30086:SF20">
    <property type="entry name" value="ARGININE EXPORTER PROTEIN ARGO-RELATED"/>
    <property type="match status" value="1"/>
</dbReference>
<keyword evidence="8" id="KW-1185">Reference proteome</keyword>
<reference evidence="7 8" key="1">
    <citation type="submission" date="2024-10" db="EMBL/GenBank/DDBJ databases">
        <title>The Natural Products Discovery Center: Release of the First 8490 Sequenced Strains for Exploring Actinobacteria Biosynthetic Diversity.</title>
        <authorList>
            <person name="Kalkreuter E."/>
            <person name="Kautsar S.A."/>
            <person name="Yang D."/>
            <person name="Bader C.D."/>
            <person name="Teijaro C.N."/>
            <person name="Fluegel L."/>
            <person name="Davis C.M."/>
            <person name="Simpson J.R."/>
            <person name="Lauterbach L."/>
            <person name="Steele A.D."/>
            <person name="Gui C."/>
            <person name="Meng S."/>
            <person name="Li G."/>
            <person name="Viehrig K."/>
            <person name="Ye F."/>
            <person name="Su P."/>
            <person name="Kiefer A.F."/>
            <person name="Nichols A."/>
            <person name="Cepeda A.J."/>
            <person name="Yan W."/>
            <person name="Fan B."/>
            <person name="Jiang Y."/>
            <person name="Adhikari A."/>
            <person name="Zheng C.-J."/>
            <person name="Schuster L."/>
            <person name="Cowan T.M."/>
            <person name="Smanski M.J."/>
            <person name="Chevrette M.G."/>
            <person name="De Carvalho L.P.S."/>
            <person name="Shen B."/>
        </authorList>
    </citation>
    <scope>NUCLEOTIDE SEQUENCE [LARGE SCALE GENOMIC DNA]</scope>
    <source>
        <strain evidence="7 8">NPDC087045</strain>
    </source>
</reference>
<evidence type="ECO:0000313" key="7">
    <source>
        <dbReference type="EMBL" id="MFJ3047351.1"/>
    </source>
</evidence>
<protein>
    <submittedName>
        <fullName evidence="7">LysE family translocator</fullName>
    </submittedName>
</protein>
<organism evidence="7 8">
    <name type="scientific">Herbaspirillum chlorophenolicum</name>
    <dbReference type="NCBI Taxonomy" id="211589"/>
    <lineage>
        <taxon>Bacteria</taxon>
        <taxon>Pseudomonadati</taxon>
        <taxon>Pseudomonadota</taxon>
        <taxon>Betaproteobacteria</taxon>
        <taxon>Burkholderiales</taxon>
        <taxon>Oxalobacteraceae</taxon>
        <taxon>Herbaspirillum</taxon>
    </lineage>
</organism>
<evidence type="ECO:0000256" key="6">
    <source>
        <dbReference type="SAM" id="Phobius"/>
    </source>
</evidence>
<dbReference type="RefSeq" id="WP_402701936.1">
    <property type="nucleotide sequence ID" value="NZ_JBIUZV010000009.1"/>
</dbReference>
<keyword evidence="3 6" id="KW-0812">Transmembrane</keyword>
<dbReference type="Proteomes" id="UP001617427">
    <property type="component" value="Unassembled WGS sequence"/>
</dbReference>
<accession>A0ABW8F229</accession>
<evidence type="ECO:0000313" key="8">
    <source>
        <dbReference type="Proteomes" id="UP001617427"/>
    </source>
</evidence>
<proteinExistence type="predicted"/>
<keyword evidence="2" id="KW-1003">Cell membrane</keyword>
<feature type="transmembrane region" description="Helical" evidence="6">
    <location>
        <begin position="76"/>
        <end position="95"/>
    </location>
</feature>
<keyword evidence="5 6" id="KW-0472">Membrane</keyword>
<name>A0ABW8F229_9BURK</name>
<dbReference type="EMBL" id="JBIUZV010000009">
    <property type="protein sequence ID" value="MFJ3047351.1"/>
    <property type="molecule type" value="Genomic_DNA"/>
</dbReference>
<dbReference type="PIRSF" id="PIRSF006324">
    <property type="entry name" value="LeuE"/>
    <property type="match status" value="1"/>
</dbReference>
<evidence type="ECO:0000256" key="1">
    <source>
        <dbReference type="ARBA" id="ARBA00004651"/>
    </source>
</evidence>